<dbReference type="Proteomes" id="UP000499080">
    <property type="component" value="Unassembled WGS sequence"/>
</dbReference>
<organism evidence="1 2">
    <name type="scientific">Araneus ventricosus</name>
    <name type="common">Orbweaver spider</name>
    <name type="synonym">Epeira ventricosa</name>
    <dbReference type="NCBI Taxonomy" id="182803"/>
    <lineage>
        <taxon>Eukaryota</taxon>
        <taxon>Metazoa</taxon>
        <taxon>Ecdysozoa</taxon>
        <taxon>Arthropoda</taxon>
        <taxon>Chelicerata</taxon>
        <taxon>Arachnida</taxon>
        <taxon>Araneae</taxon>
        <taxon>Araneomorphae</taxon>
        <taxon>Entelegynae</taxon>
        <taxon>Araneoidea</taxon>
        <taxon>Araneidae</taxon>
        <taxon>Araneus</taxon>
    </lineage>
</organism>
<proteinExistence type="predicted"/>
<dbReference type="AlphaFoldDB" id="A0A4Y2B3L7"/>
<dbReference type="EMBL" id="BGPR01000051">
    <property type="protein sequence ID" value="GBL86942.1"/>
    <property type="molecule type" value="Genomic_DNA"/>
</dbReference>
<keyword evidence="2" id="KW-1185">Reference proteome</keyword>
<reference evidence="1 2" key="1">
    <citation type="journal article" date="2019" name="Sci. Rep.">
        <title>Orb-weaving spider Araneus ventricosus genome elucidates the spidroin gene catalogue.</title>
        <authorList>
            <person name="Kono N."/>
            <person name="Nakamura H."/>
            <person name="Ohtoshi R."/>
            <person name="Moran D.A.P."/>
            <person name="Shinohara A."/>
            <person name="Yoshida Y."/>
            <person name="Fujiwara M."/>
            <person name="Mori M."/>
            <person name="Tomita M."/>
            <person name="Arakawa K."/>
        </authorList>
    </citation>
    <scope>NUCLEOTIDE SEQUENCE [LARGE SCALE GENOMIC DNA]</scope>
</reference>
<evidence type="ECO:0000313" key="1">
    <source>
        <dbReference type="EMBL" id="GBL86942.1"/>
    </source>
</evidence>
<gene>
    <name evidence="1" type="ORF">AVEN_218680_1</name>
</gene>
<name>A0A4Y2B3L7_ARAVE</name>
<evidence type="ECO:0000313" key="2">
    <source>
        <dbReference type="Proteomes" id="UP000499080"/>
    </source>
</evidence>
<sequence>MLRSKASPISVIARSRCLLSGNTRGCGITSRHVSWSSPRSWVQQIRRVVCCLRHSRRAQLVFAFIESDNKFASTLLISFHIENKPLDEIEQKYNIENFDSNVDTLTAVKRIQKFAEVPWQLTCH</sequence>
<protein>
    <submittedName>
        <fullName evidence="1">Uncharacterized protein</fullName>
    </submittedName>
</protein>
<accession>A0A4Y2B3L7</accession>
<comment type="caution">
    <text evidence="1">The sequence shown here is derived from an EMBL/GenBank/DDBJ whole genome shotgun (WGS) entry which is preliminary data.</text>
</comment>